<keyword evidence="2" id="KW-0934">Plastid</keyword>
<proteinExistence type="predicted"/>
<organism evidence="2">
    <name type="scientific">Protohalopteris sp</name>
    <dbReference type="NCBI Taxonomy" id="2843287"/>
    <lineage>
        <taxon>Eukaryota</taxon>
        <taxon>Sar</taxon>
        <taxon>Stramenopiles</taxon>
        <taxon>Ochrophyta</taxon>
        <taxon>PX clade</taxon>
        <taxon>Phaeophyceae</taxon>
        <taxon>Sphacelariales</taxon>
        <taxon>Stypocaulaceae</taxon>
        <taxon>Protohalopteris</taxon>
    </lineage>
</organism>
<feature type="transmembrane region" description="Helical" evidence="1">
    <location>
        <begin position="38"/>
        <end position="57"/>
    </location>
</feature>
<keyword evidence="1" id="KW-1133">Transmembrane helix</keyword>
<accession>A0A8F0JY07</accession>
<dbReference type="Pfam" id="PF07444">
    <property type="entry name" value="Ycf66_N"/>
    <property type="match status" value="1"/>
</dbReference>
<dbReference type="InterPro" id="IPR010004">
    <property type="entry name" value="Uncharacterised_Ycf66"/>
</dbReference>
<keyword evidence="1" id="KW-0472">Membrane</keyword>
<protein>
    <recommendedName>
        <fullName evidence="3">Ycf66</fullName>
    </recommendedName>
</protein>
<feature type="transmembrane region" description="Helical" evidence="1">
    <location>
        <begin position="63"/>
        <end position="82"/>
    </location>
</feature>
<evidence type="ECO:0000313" key="2">
    <source>
        <dbReference type="EMBL" id="QWK41810.1"/>
    </source>
</evidence>
<geneLocation type="plastid" evidence="2"/>
<evidence type="ECO:0008006" key="3">
    <source>
        <dbReference type="Google" id="ProtNLM"/>
    </source>
</evidence>
<gene>
    <name evidence="2" type="primary">ycf66</name>
</gene>
<sequence length="111" mass="12629">MINIVFGANFILGLVVILAVLILYFLRVVRPELARDEDIFFTTLGLIYGSILIIHGWRLDPILLFSQVLLVSISLAAGWENIRLRGLIAKKIKDQLRLPKKLPKIYSNKSK</sequence>
<dbReference type="EMBL" id="MZ156028">
    <property type="protein sequence ID" value="QWK41810.1"/>
    <property type="molecule type" value="Genomic_DNA"/>
</dbReference>
<evidence type="ECO:0000256" key="1">
    <source>
        <dbReference type="SAM" id="Phobius"/>
    </source>
</evidence>
<keyword evidence="1" id="KW-0812">Transmembrane</keyword>
<reference evidence="2" key="1">
    <citation type="journal article" date="2021" name="Genome Biol. Evol.">
        <title>Genomic rearrangements and sequence evolution across brown algal organelles.</title>
        <authorList>
            <person name="Starko S."/>
            <person name="Bringloe T.T."/>
            <person name="Gomez M.S."/>
            <person name="Darby H."/>
            <person name="Graham S.W."/>
            <person name="Martone P.T."/>
        </authorList>
    </citation>
    <scope>NUCLEOTIDE SEQUENCE</scope>
</reference>
<feature type="transmembrane region" description="Helical" evidence="1">
    <location>
        <begin position="6"/>
        <end position="26"/>
    </location>
</feature>
<name>A0A8F0JY07_9PHAE</name>
<dbReference type="AlphaFoldDB" id="A0A8F0JY07"/>